<dbReference type="AlphaFoldDB" id="A0A6H5ITZ3"/>
<dbReference type="Proteomes" id="UP000479190">
    <property type="component" value="Unassembled WGS sequence"/>
</dbReference>
<reference evidence="2 3" key="1">
    <citation type="submission" date="2020-02" db="EMBL/GenBank/DDBJ databases">
        <authorList>
            <person name="Ferguson B K."/>
        </authorList>
    </citation>
    <scope>NUCLEOTIDE SEQUENCE [LARGE SCALE GENOMIC DNA]</scope>
</reference>
<keyword evidence="3" id="KW-1185">Reference proteome</keyword>
<dbReference type="EMBL" id="CADCXV010001028">
    <property type="protein sequence ID" value="CAB0040489.1"/>
    <property type="molecule type" value="Genomic_DNA"/>
</dbReference>
<name>A0A6H5ITZ3_9HYME</name>
<feature type="region of interest" description="Disordered" evidence="1">
    <location>
        <begin position="79"/>
        <end position="109"/>
    </location>
</feature>
<sequence>MVFSKRDFFIKRTGSRSNEYTRACFSTSLNGTRSKERRTTGTAIYSLCASWFYKVYTRVTRTRRCRFVTRTPGRALKSQWNSPAAPLSSAPLPPAATAAPALPPTEHYNSRCHTENRAIYNGRLSKNIRTYGIYSTYHKEKRFGGFAAAHFALHRHSAELEMQQQQQHLARACIIWRRRLRKIRGESSINKNSCIYTFSFPRYRVHLARWQKVKNYKAEGEVQHRSRGKLTRDAREKCTARRARRKPMFTGMHVPSPWRVYKTREGISKTTLLRKLTFNGVFTSDARACVILLRDLAKLHRSTAARKMRGCREREREREREIRMREEEAVCVLYNSVCRGYAQKRRARRDVLLPSLGILYLDTWSRDLKK</sequence>
<feature type="compositionally biased region" description="Low complexity" evidence="1">
    <location>
        <begin position="82"/>
        <end position="100"/>
    </location>
</feature>
<proteinExistence type="predicted"/>
<evidence type="ECO:0000256" key="1">
    <source>
        <dbReference type="SAM" id="MobiDB-lite"/>
    </source>
</evidence>
<accession>A0A6H5ITZ3</accession>
<evidence type="ECO:0000313" key="3">
    <source>
        <dbReference type="Proteomes" id="UP000479190"/>
    </source>
</evidence>
<evidence type="ECO:0000313" key="2">
    <source>
        <dbReference type="EMBL" id="CAB0040489.1"/>
    </source>
</evidence>
<protein>
    <submittedName>
        <fullName evidence="2">Uncharacterized protein</fullName>
    </submittedName>
</protein>
<organism evidence="2 3">
    <name type="scientific">Trichogramma brassicae</name>
    <dbReference type="NCBI Taxonomy" id="86971"/>
    <lineage>
        <taxon>Eukaryota</taxon>
        <taxon>Metazoa</taxon>
        <taxon>Ecdysozoa</taxon>
        <taxon>Arthropoda</taxon>
        <taxon>Hexapoda</taxon>
        <taxon>Insecta</taxon>
        <taxon>Pterygota</taxon>
        <taxon>Neoptera</taxon>
        <taxon>Endopterygota</taxon>
        <taxon>Hymenoptera</taxon>
        <taxon>Apocrita</taxon>
        <taxon>Proctotrupomorpha</taxon>
        <taxon>Chalcidoidea</taxon>
        <taxon>Trichogrammatidae</taxon>
        <taxon>Trichogramma</taxon>
    </lineage>
</organism>
<gene>
    <name evidence="2" type="ORF">TBRA_LOCUS12194</name>
</gene>